<sequence length="913" mass="106711">MENNFYADDCGVLIGLVSAPPALGEDDFFKMEIEEELSSHYKADRRRYMLKGEFDVSNILYTPIGYKSFGENSLMFFSLFDDFSYPNRVFHPFHGNREAKDPKKQYQNYDYQLVVGLNTMLREVGWSDSLEKQSLASVFKPKELLQYPFTCVTRFKVNGCFLCGNGLDFTELVKKKIHLLHRTDGMHVVVLNGLGGDELILINFANTISKLSEFVYKCRNLQIRDLNLPGYGEWYETILKQRVSVEKDKRYVWEEAHVFTSAYSLPGYAIGCNESTCYDMQQEKFDVLFSFSWDIKPGHIKSFLSKFGLLLKDLNLPDGGNIYQMSSSAWRYSIHLKELGECGVNLFEIMNALRNFDLERSNTRKLHTSISVNDTTATILEEVSKEIKIEDHPNSRVLVEEYFYDGDFLRNLRRGLDKSKISKVLKERIMKMYHNYNDCIQDPVFFVSFIELRHFLDSFSSVVLSYANRLTSYASKEMHEWMDNSVRDFEHAYLNRFHQSSRMRTLSDFNLEWNGGIQQLISSMDFTYKTFMHVCGMGKLNKFMYVSGYERVHVTDHSYRINMQHITYPELFVSTIWKELFNFLLTEGTKKDKKDSVPLKELCSDNFVYGLKNRVSLHYGFNKENAVCKTFLDLIDNEYIVSVIADTLSFYYGYNQNYDNFSYWYWRHLMQSSLYHELDGKLNKERFIMFLGRVLFIYVLSGKNGDDLRLKPFDSCLSEYWMLYFEDVYSVVRILDEILDKKDFKRTMIGFSNKLFFTSYPQIVEFMNEKTGGDKQVVMAKMPVLVKDIREKYVEKFMDDFSSNRLPLDKCEFPCNFIGSFLPSFLCYLKALNGQGCNTDVAQMLQRDENGKPDLAADEADCYSNILVDSFGGTFCIHGEVQRKYFAARSVFYMTIFHFCEKNIISTIKVGKS</sequence>
<evidence type="ECO:0000313" key="1">
    <source>
        <dbReference type="EMBL" id="ANU59457.1"/>
    </source>
</evidence>
<dbReference type="EMBL" id="CP015401">
    <property type="protein sequence ID" value="ANU59457.1"/>
    <property type="molecule type" value="Genomic_DNA"/>
</dbReference>
<dbReference type="RefSeq" id="WP_065540078.1">
    <property type="nucleotide sequence ID" value="NZ_CAPDLJ010000002.1"/>
</dbReference>
<name>A0A1C7H7E3_9BACE</name>
<dbReference type="KEGG" id="bcae:A4V03_19320"/>
<accession>A0A1C7H7E3</accession>
<dbReference type="Proteomes" id="UP000092631">
    <property type="component" value="Chromosome"/>
</dbReference>
<dbReference type="AlphaFoldDB" id="A0A1C7H7E3"/>
<reference evidence="2" key="1">
    <citation type="submission" date="2016-04" db="EMBL/GenBank/DDBJ databases">
        <title>Complete Genome Sequences of Twelve Strains of a Stable Defined Moderately Diverse Mouse Microbiota 2 (sDMDMm2).</title>
        <authorList>
            <person name="Uchimura Y."/>
            <person name="Wyss M."/>
            <person name="Brugiroux S."/>
            <person name="Limenitakis J.P."/>
            <person name="Stecher B."/>
            <person name="McCoy K.D."/>
            <person name="Macpherson A.J."/>
        </authorList>
    </citation>
    <scope>NUCLEOTIDE SEQUENCE [LARGE SCALE GENOMIC DNA]</scope>
    <source>
        <strain evidence="2">I48</strain>
    </source>
</reference>
<dbReference type="GeneID" id="82189282"/>
<organism evidence="1 2">
    <name type="scientific">Bacteroides caecimuris</name>
    <dbReference type="NCBI Taxonomy" id="1796613"/>
    <lineage>
        <taxon>Bacteria</taxon>
        <taxon>Pseudomonadati</taxon>
        <taxon>Bacteroidota</taxon>
        <taxon>Bacteroidia</taxon>
        <taxon>Bacteroidales</taxon>
        <taxon>Bacteroidaceae</taxon>
        <taxon>Bacteroides</taxon>
    </lineage>
</organism>
<keyword evidence="2" id="KW-1185">Reference proteome</keyword>
<proteinExistence type="predicted"/>
<protein>
    <submittedName>
        <fullName evidence="1">Uncharacterized protein</fullName>
    </submittedName>
</protein>
<gene>
    <name evidence="1" type="ORF">A4V03_19320</name>
</gene>
<evidence type="ECO:0000313" key="2">
    <source>
        <dbReference type="Proteomes" id="UP000092631"/>
    </source>
</evidence>